<name>A0A4Q5N173_9MICO</name>
<evidence type="ECO:0000256" key="13">
    <source>
        <dbReference type="SAM" id="Phobius"/>
    </source>
</evidence>
<dbReference type="GO" id="GO:0046872">
    <property type="term" value="F:metal ion binding"/>
    <property type="evidence" value="ECO:0007669"/>
    <property type="project" value="UniProtKB-KW"/>
</dbReference>
<dbReference type="PROSITE" id="PS51746">
    <property type="entry name" value="PPM_2"/>
    <property type="match status" value="1"/>
</dbReference>
<feature type="transmembrane region" description="Helical" evidence="13">
    <location>
        <begin position="314"/>
        <end position="335"/>
    </location>
</feature>
<evidence type="ECO:0000256" key="6">
    <source>
        <dbReference type="ARBA" id="ARBA00023211"/>
    </source>
</evidence>
<keyword evidence="3" id="KW-0479">Metal-binding</keyword>
<dbReference type="OrthoDB" id="9801841at2"/>
<evidence type="ECO:0000256" key="8">
    <source>
        <dbReference type="ARBA" id="ARBA00048336"/>
    </source>
</evidence>
<dbReference type="FunFam" id="3.60.40.10:FF:000002">
    <property type="entry name" value="Serine/threonine phosphatase stp"/>
    <property type="match status" value="1"/>
</dbReference>
<dbReference type="AlphaFoldDB" id="A0A4Q5N173"/>
<evidence type="ECO:0000256" key="1">
    <source>
        <dbReference type="ARBA" id="ARBA00001936"/>
    </source>
</evidence>
<evidence type="ECO:0000256" key="11">
    <source>
        <dbReference type="ARBA" id="ARBA00079123"/>
    </source>
</evidence>
<evidence type="ECO:0000256" key="2">
    <source>
        <dbReference type="ARBA" id="ARBA00013081"/>
    </source>
</evidence>
<keyword evidence="13" id="KW-0472">Membrane</keyword>
<keyword evidence="5" id="KW-0904">Protein phosphatase</keyword>
<accession>A0A4Q5N173</accession>
<dbReference type="EMBL" id="SDWW01000011">
    <property type="protein sequence ID" value="RYV51838.1"/>
    <property type="molecule type" value="Genomic_DNA"/>
</dbReference>
<comment type="cofactor">
    <cofactor evidence="1">
        <name>Mn(2+)</name>
        <dbReference type="ChEBI" id="CHEBI:29035"/>
    </cofactor>
</comment>
<keyword evidence="16" id="KW-1185">Reference proteome</keyword>
<feature type="compositionally biased region" description="Polar residues" evidence="12">
    <location>
        <begin position="282"/>
        <end position="293"/>
    </location>
</feature>
<evidence type="ECO:0000256" key="12">
    <source>
        <dbReference type="SAM" id="MobiDB-lite"/>
    </source>
</evidence>
<dbReference type="InterPro" id="IPR036457">
    <property type="entry name" value="PPM-type-like_dom_sf"/>
</dbReference>
<evidence type="ECO:0000256" key="10">
    <source>
        <dbReference type="ARBA" id="ARBA00077741"/>
    </source>
</evidence>
<evidence type="ECO:0000256" key="3">
    <source>
        <dbReference type="ARBA" id="ARBA00022723"/>
    </source>
</evidence>
<protein>
    <recommendedName>
        <fullName evidence="9">Serine/threonine protein phosphatase PstP</fullName>
        <ecNumber evidence="2">3.1.3.16</ecNumber>
    </recommendedName>
    <alternativeName>
        <fullName evidence="11">Mycobacterial Ser/Thr phosphatase</fullName>
    </alternativeName>
    <alternativeName>
        <fullName evidence="10">PP2C-family Ser/Thr phosphatase</fullName>
    </alternativeName>
</protein>
<evidence type="ECO:0000313" key="16">
    <source>
        <dbReference type="Proteomes" id="UP000293764"/>
    </source>
</evidence>
<comment type="catalytic activity">
    <reaction evidence="8">
        <text>O-phospho-L-threonyl-[protein] + H2O = L-threonyl-[protein] + phosphate</text>
        <dbReference type="Rhea" id="RHEA:47004"/>
        <dbReference type="Rhea" id="RHEA-COMP:11060"/>
        <dbReference type="Rhea" id="RHEA-COMP:11605"/>
        <dbReference type="ChEBI" id="CHEBI:15377"/>
        <dbReference type="ChEBI" id="CHEBI:30013"/>
        <dbReference type="ChEBI" id="CHEBI:43474"/>
        <dbReference type="ChEBI" id="CHEBI:61977"/>
        <dbReference type="EC" id="3.1.3.16"/>
    </reaction>
</comment>
<dbReference type="PANTHER" id="PTHR47992">
    <property type="entry name" value="PROTEIN PHOSPHATASE"/>
    <property type="match status" value="1"/>
</dbReference>
<keyword evidence="13" id="KW-1133">Transmembrane helix</keyword>
<dbReference type="InterPro" id="IPR001932">
    <property type="entry name" value="PPM-type_phosphatase-like_dom"/>
</dbReference>
<feature type="compositionally biased region" description="Low complexity" evidence="12">
    <location>
        <begin position="269"/>
        <end position="281"/>
    </location>
</feature>
<feature type="domain" description="PPM-type phosphatase" evidence="14">
    <location>
        <begin position="6"/>
        <end position="239"/>
    </location>
</feature>
<feature type="compositionally biased region" description="Low complexity" evidence="12">
    <location>
        <begin position="428"/>
        <end position="439"/>
    </location>
</feature>
<comment type="caution">
    <text evidence="15">The sequence shown here is derived from an EMBL/GenBank/DDBJ whole genome shotgun (WGS) entry which is preliminary data.</text>
</comment>
<keyword evidence="6" id="KW-0464">Manganese</keyword>
<keyword evidence="4" id="KW-0378">Hydrolase</keyword>
<dbReference type="SUPFAM" id="SSF81606">
    <property type="entry name" value="PP2C-like"/>
    <property type="match status" value="1"/>
</dbReference>
<dbReference type="EC" id="3.1.3.16" evidence="2"/>
<evidence type="ECO:0000256" key="7">
    <source>
        <dbReference type="ARBA" id="ARBA00047761"/>
    </source>
</evidence>
<dbReference type="Proteomes" id="UP000293764">
    <property type="component" value="Unassembled WGS sequence"/>
</dbReference>
<reference evidence="15 16" key="1">
    <citation type="submission" date="2019-01" db="EMBL/GenBank/DDBJ databases">
        <title>Novel species of Cellulomonas.</title>
        <authorList>
            <person name="Liu Q."/>
            <person name="Xin Y.-H."/>
        </authorList>
    </citation>
    <scope>NUCLEOTIDE SEQUENCE [LARGE SCALE GENOMIC DNA]</scope>
    <source>
        <strain evidence="15 16">HLT2-17</strain>
    </source>
</reference>
<evidence type="ECO:0000313" key="15">
    <source>
        <dbReference type="EMBL" id="RYV51838.1"/>
    </source>
</evidence>
<dbReference type="Pfam" id="PF13672">
    <property type="entry name" value="PP2C_2"/>
    <property type="match status" value="1"/>
</dbReference>
<dbReference type="CDD" id="cd00143">
    <property type="entry name" value="PP2Cc"/>
    <property type="match status" value="1"/>
</dbReference>
<feature type="region of interest" description="Disordered" evidence="12">
    <location>
        <begin position="405"/>
        <end position="439"/>
    </location>
</feature>
<dbReference type="SMART" id="SM00331">
    <property type="entry name" value="PP2C_SIG"/>
    <property type="match status" value="1"/>
</dbReference>
<gene>
    <name evidence="15" type="ORF">EUA98_06260</name>
</gene>
<dbReference type="InterPro" id="IPR015655">
    <property type="entry name" value="PP2C"/>
</dbReference>
<dbReference type="Gene3D" id="3.60.40.10">
    <property type="entry name" value="PPM-type phosphatase domain"/>
    <property type="match status" value="1"/>
</dbReference>
<evidence type="ECO:0000256" key="4">
    <source>
        <dbReference type="ARBA" id="ARBA00022801"/>
    </source>
</evidence>
<comment type="catalytic activity">
    <reaction evidence="7">
        <text>O-phospho-L-seryl-[protein] + H2O = L-seryl-[protein] + phosphate</text>
        <dbReference type="Rhea" id="RHEA:20629"/>
        <dbReference type="Rhea" id="RHEA-COMP:9863"/>
        <dbReference type="Rhea" id="RHEA-COMP:11604"/>
        <dbReference type="ChEBI" id="CHEBI:15377"/>
        <dbReference type="ChEBI" id="CHEBI:29999"/>
        <dbReference type="ChEBI" id="CHEBI:43474"/>
        <dbReference type="ChEBI" id="CHEBI:83421"/>
        <dbReference type="EC" id="3.1.3.16"/>
    </reaction>
</comment>
<organism evidence="15 16">
    <name type="scientific">Pengzhenrongella frigida</name>
    <dbReference type="NCBI Taxonomy" id="1259133"/>
    <lineage>
        <taxon>Bacteria</taxon>
        <taxon>Bacillati</taxon>
        <taxon>Actinomycetota</taxon>
        <taxon>Actinomycetes</taxon>
        <taxon>Micrococcales</taxon>
        <taxon>Pengzhenrongella</taxon>
    </lineage>
</organism>
<keyword evidence="13" id="KW-0812">Transmembrane</keyword>
<dbReference type="SMART" id="SM00332">
    <property type="entry name" value="PP2Cc"/>
    <property type="match status" value="1"/>
</dbReference>
<evidence type="ECO:0000256" key="5">
    <source>
        <dbReference type="ARBA" id="ARBA00022912"/>
    </source>
</evidence>
<dbReference type="RefSeq" id="WP_130101814.1">
    <property type="nucleotide sequence ID" value="NZ_SDWW01000011.1"/>
</dbReference>
<sequence length="439" mass="45921">MTIALRYAARSDVGLVRANNQDSAYAGPHLLVVADGMGGHAGGDVASSLAVATLAPLDDEAHGPDDALEQLDRALHAAQDELLARANQDPALAGLGTTVTALLRAGSKLAMAHIGDSRAYLLRDGEMTQVTTDHTFVQYLVNTGKITAEEAEHHPQRSVVMRVLGDFDMEIVPDLSVREARAGDRWLLCSDGLSGVVSADTLGDSLRDFRDVDECADRLVQLALRAGGPDNITVIVADVVNLDALPDGAAPGTTSAIVGSAATSRHRPSAAADGPAARAASLTQTVPAQSDETTAAEDDALDDDARRHRRRRRVAMVATVLVLLVAVAAVGVSAYRWTQTQYYVGVADGDVAIYRGIPQTLGPLALSEVVERSDLTAEDLPGYVRTRLEQTIPATSLADAQARVTRLTEDSTSADPTPTPTTTPTTPPAAVVPAPAVTA</sequence>
<feature type="region of interest" description="Disordered" evidence="12">
    <location>
        <begin position="261"/>
        <end position="306"/>
    </location>
</feature>
<dbReference type="GO" id="GO:0004722">
    <property type="term" value="F:protein serine/threonine phosphatase activity"/>
    <property type="evidence" value="ECO:0007669"/>
    <property type="project" value="UniProtKB-EC"/>
</dbReference>
<proteinExistence type="predicted"/>
<dbReference type="NCBIfam" id="NF033484">
    <property type="entry name" value="Stp1_PP2C_phos"/>
    <property type="match status" value="1"/>
</dbReference>
<evidence type="ECO:0000259" key="14">
    <source>
        <dbReference type="PROSITE" id="PS51746"/>
    </source>
</evidence>
<feature type="compositionally biased region" description="Pro residues" evidence="12">
    <location>
        <begin position="417"/>
        <end position="427"/>
    </location>
</feature>
<evidence type="ECO:0000256" key="9">
    <source>
        <dbReference type="ARBA" id="ARBA00071184"/>
    </source>
</evidence>